<accession>A0A7W0AFJ6</accession>
<evidence type="ECO:0000313" key="4">
    <source>
        <dbReference type="Proteomes" id="UP000518091"/>
    </source>
</evidence>
<name>A0A7W0AFJ6_9GAMM</name>
<protein>
    <submittedName>
        <fullName evidence="2">DUF3298 domain-containing protein</fullName>
    </submittedName>
</protein>
<dbReference type="EMBL" id="JABFUB010000003">
    <property type="protein sequence ID" value="MCG6661232.1"/>
    <property type="molecule type" value="Genomic_DNA"/>
</dbReference>
<evidence type="ECO:0000259" key="1">
    <source>
        <dbReference type="Pfam" id="PF11738"/>
    </source>
</evidence>
<dbReference type="Gene3D" id="3.90.640.20">
    <property type="entry name" value="Heat-shock cognate protein, ATPase"/>
    <property type="match status" value="1"/>
</dbReference>
<dbReference type="PROSITE" id="PS51257">
    <property type="entry name" value="PROKAR_LIPOPROTEIN"/>
    <property type="match status" value="1"/>
</dbReference>
<evidence type="ECO:0000313" key="5">
    <source>
        <dbReference type="Proteomes" id="UP000814353"/>
    </source>
</evidence>
<reference evidence="3 5" key="1">
    <citation type="submission" date="2020-05" db="EMBL/GenBank/DDBJ databases">
        <title>Comparative genomic analysis of denitrifying bacteria from Halomonas genus.</title>
        <authorList>
            <person name="Wang L."/>
            <person name="Shao Z."/>
        </authorList>
    </citation>
    <scope>NUCLEOTIDE SEQUENCE [LARGE SCALE GENOMIC DNA]</scope>
    <source>
        <strain evidence="3 5">DSM 17331</strain>
    </source>
</reference>
<dbReference type="Pfam" id="PF11738">
    <property type="entry name" value="DUF3298"/>
    <property type="match status" value="1"/>
</dbReference>
<reference evidence="2 4" key="2">
    <citation type="submission" date="2020-07" db="EMBL/GenBank/DDBJ databases">
        <title>Identification of Halomonas strains.</title>
        <authorList>
            <person name="Xiao Z."/>
            <person name="Shen J."/>
        </authorList>
    </citation>
    <scope>NUCLEOTIDE SEQUENCE [LARGE SCALE GENOMIC DNA]</scope>
    <source>
        <strain evidence="2 4">DSM 17331</strain>
    </source>
</reference>
<comment type="caution">
    <text evidence="2">The sequence shown here is derived from an EMBL/GenBank/DDBJ whole genome shotgun (WGS) entry which is preliminary data.</text>
</comment>
<gene>
    <name evidence="2" type="ORF">H1D44_17485</name>
    <name evidence="3" type="ORF">HOP48_06665</name>
</gene>
<dbReference type="AlphaFoldDB" id="A0A7W0AFJ6"/>
<organism evidence="2 4">
    <name type="scientific">Billgrantia kenyensis</name>
    <dbReference type="NCBI Taxonomy" id="321266"/>
    <lineage>
        <taxon>Bacteria</taxon>
        <taxon>Pseudomonadati</taxon>
        <taxon>Pseudomonadota</taxon>
        <taxon>Gammaproteobacteria</taxon>
        <taxon>Oceanospirillales</taxon>
        <taxon>Halomonadaceae</taxon>
        <taxon>Billgrantia</taxon>
    </lineage>
</organism>
<evidence type="ECO:0000313" key="3">
    <source>
        <dbReference type="EMBL" id="MCG6661232.1"/>
    </source>
</evidence>
<dbReference type="Proteomes" id="UP000814353">
    <property type="component" value="Unassembled WGS sequence"/>
</dbReference>
<proteinExistence type="predicted"/>
<feature type="domain" description="DUF3298" evidence="1">
    <location>
        <begin position="170"/>
        <end position="243"/>
    </location>
</feature>
<dbReference type="InterPro" id="IPR021729">
    <property type="entry name" value="DUF3298"/>
</dbReference>
<dbReference type="Proteomes" id="UP000518091">
    <property type="component" value="Unassembled WGS sequence"/>
</dbReference>
<keyword evidence="5" id="KW-1185">Reference proteome</keyword>
<dbReference type="InterPro" id="IPR037126">
    <property type="entry name" value="PdaC/RsiV-like_sf"/>
</dbReference>
<sequence length="258" mass="28898">MIYRICTMLFVGGVVLAGCQAQQESDDRAGMTHEPVEVHFVESDCPEEQCAEMEVRALHFPDSPELSEALRTRLLAMGQGITDGETEWPRDSWEAYAEAFFALAREDRRYAPPHAASQASLEAKVVARHHDLLVIELGSYVYHAGQAHGMPLTEFMVIDERLGSEVTLEDMLLDGQAPAFQEALARAHQRWLRDQELDEAFAASWPFHPSQNVAPLETAWVVKYNVYAITPYALGQPELSIPMAELEGIAKPRYLGQE</sequence>
<dbReference type="EMBL" id="JACEFT010000029">
    <property type="protein sequence ID" value="MBA2780684.1"/>
    <property type="molecule type" value="Genomic_DNA"/>
</dbReference>
<evidence type="ECO:0000313" key="2">
    <source>
        <dbReference type="EMBL" id="MBA2780684.1"/>
    </source>
</evidence>
<dbReference type="Gene3D" id="3.30.565.40">
    <property type="entry name" value="Fervidobacterium nodosum Rt17-B1 like"/>
    <property type="match status" value="1"/>
</dbReference>